<keyword evidence="1 6" id="KW-0479">Metal-binding</keyword>
<keyword evidence="5 7" id="KW-0175">Coiled coil</keyword>
<evidence type="ECO:0000259" key="8">
    <source>
        <dbReference type="PROSITE" id="PS51131"/>
    </source>
</evidence>
<dbReference type="Gene3D" id="1.10.287.510">
    <property type="entry name" value="Helix hairpin bin"/>
    <property type="match status" value="1"/>
</dbReference>
<evidence type="ECO:0000256" key="1">
    <source>
        <dbReference type="ARBA" id="ARBA00022723"/>
    </source>
</evidence>
<evidence type="ECO:0000313" key="9">
    <source>
        <dbReference type="EMBL" id="EZQ01835.1"/>
    </source>
</evidence>
<evidence type="ECO:0000313" key="10">
    <source>
        <dbReference type="Proteomes" id="UP000024332"/>
    </source>
</evidence>
<dbReference type="Gene3D" id="3.40.50.300">
    <property type="entry name" value="P-loop containing nucleotide triphosphate hydrolases"/>
    <property type="match status" value="2"/>
</dbReference>
<evidence type="ECO:0000256" key="6">
    <source>
        <dbReference type="PROSITE-ProRule" id="PRU00471"/>
    </source>
</evidence>
<sequence length="583" mass="68019">MIVRVYNMGGITEPLELSLEKGVNVYKAPNSYGKTSLSKSMLSLLTSSLKPEDLLNAFADSGYVEIEMNGKTYYRRIKRIKDRFTEDSKLIINDDRALLLSYFSPENKLLNQILAGEENVEWFISATSKIAEIRARKDELDSKLEQLKKEMENLDKKYEEAIDLQTKIRQLDSEISKLETEKENSKVLNKATITITTTRNNKLYDLQERIESRKRDLKDVQLRLDKIEQEIKQKESMVSSEIRESYEAQLSQINQELQSKASLRNNLDIEIKLLEKVLDQIKESEKQQLSTCYVCGSHVEPSTWRVRVDVISSELNEKKNNYTSIKNEIAELDQKKAEIEKRLKDLDQMENDIRKLKMVREELQDKIANISGQISDLERQKREMEERFNRSSAEVVMPIESKDPILERIEELKKKKENYEYELMSIGIPNSILEKLDEKKKEIEGLQEEVESLQKEYIRRLTAARDEFVRASNYLLRQLDFNIEAKIDEKYRLVVMRKGAELDLKKLSSSERTTLALILIVTAMKSYFKTPFFLVDESFMTFDQKRFGILTNYLSGITEYIIITKSDERAEITKETTVPQVSS</sequence>
<feature type="coiled-coil region" evidence="7">
    <location>
        <begin position="315"/>
        <end position="394"/>
    </location>
</feature>
<keyword evidence="4" id="KW-0067">ATP-binding</keyword>
<dbReference type="PROSITE" id="PS51131">
    <property type="entry name" value="ZN_HOOK"/>
    <property type="match status" value="1"/>
</dbReference>
<organism evidence="9 10">
    <name type="scientific">Candidatus Acidianus copahuensis</name>
    <dbReference type="NCBI Taxonomy" id="1160895"/>
    <lineage>
        <taxon>Archaea</taxon>
        <taxon>Thermoproteota</taxon>
        <taxon>Thermoprotei</taxon>
        <taxon>Sulfolobales</taxon>
        <taxon>Sulfolobaceae</taxon>
        <taxon>Acidianus</taxon>
    </lineage>
</organism>
<name>A0A031LK52_9CREN</name>
<dbReference type="OrthoDB" id="36891at2157"/>
<feature type="coiled-coil region" evidence="7">
    <location>
        <begin position="130"/>
        <end position="287"/>
    </location>
</feature>
<dbReference type="STRING" id="1160895.CM19_12255"/>
<keyword evidence="2" id="KW-0547">Nucleotide-binding</keyword>
<evidence type="ECO:0000256" key="2">
    <source>
        <dbReference type="ARBA" id="ARBA00022741"/>
    </source>
</evidence>
<dbReference type="NCBIfam" id="NF045487">
    <property type="entry name" value="ASRP"/>
    <property type="match status" value="1"/>
</dbReference>
<dbReference type="Proteomes" id="UP000024332">
    <property type="component" value="Unassembled WGS sequence"/>
</dbReference>
<dbReference type="GO" id="GO:0005524">
    <property type="term" value="F:ATP binding"/>
    <property type="evidence" value="ECO:0007669"/>
    <property type="project" value="UniProtKB-KW"/>
</dbReference>
<dbReference type="RefSeq" id="WP_048100618.1">
    <property type="nucleotide sequence ID" value="NZ_JFZT01000061.1"/>
</dbReference>
<feature type="binding site" evidence="6">
    <location>
        <position position="295"/>
    </location>
    <ligand>
        <name>Zn(2+)</name>
        <dbReference type="ChEBI" id="CHEBI:29105"/>
    </ligand>
</feature>
<evidence type="ECO:0000256" key="5">
    <source>
        <dbReference type="ARBA" id="ARBA00023054"/>
    </source>
</evidence>
<gene>
    <name evidence="9" type="ORF">CM19_12255</name>
</gene>
<dbReference type="InterPro" id="IPR013134">
    <property type="entry name" value="Zn_hook_RAD50"/>
</dbReference>
<keyword evidence="10" id="KW-1185">Reference proteome</keyword>
<comment type="caution">
    <text evidence="9">The sequence shown here is derived from an EMBL/GenBank/DDBJ whole genome shotgun (WGS) entry which is preliminary data.</text>
</comment>
<keyword evidence="3 6" id="KW-0862">Zinc</keyword>
<feature type="domain" description="Zinc-hook" evidence="8">
    <location>
        <begin position="243"/>
        <end position="351"/>
    </location>
</feature>
<evidence type="ECO:0000256" key="7">
    <source>
        <dbReference type="SAM" id="Coils"/>
    </source>
</evidence>
<feature type="binding site" evidence="6">
    <location>
        <position position="292"/>
    </location>
    <ligand>
        <name>Zn(2+)</name>
        <dbReference type="ChEBI" id="CHEBI:29105"/>
    </ligand>
</feature>
<evidence type="ECO:0000256" key="4">
    <source>
        <dbReference type="ARBA" id="ARBA00022840"/>
    </source>
</evidence>
<dbReference type="GO" id="GO:0046872">
    <property type="term" value="F:metal ion binding"/>
    <property type="evidence" value="ECO:0007669"/>
    <property type="project" value="UniProtKB-UniRule"/>
</dbReference>
<accession>A0A031LK52</accession>
<dbReference type="SUPFAM" id="SSF52540">
    <property type="entry name" value="P-loop containing nucleoside triphosphate hydrolases"/>
    <property type="match status" value="2"/>
</dbReference>
<reference evidence="9 10" key="1">
    <citation type="submission" date="2014-03" db="EMBL/GenBank/DDBJ databases">
        <title>Draft genome sequence of the novel thermoacidophilic archaea Acidianus copahuensis ALE1 strain, isolated from Copahue volcanic area in Neuquen Argentina.</title>
        <authorList>
            <person name="Urbieta M.S."/>
            <person name="Rascovan N."/>
            <person name="Castro C."/>
            <person name="Revale S."/>
            <person name="Giaveno M.A."/>
            <person name="Vazquez M.P."/>
            <person name="Donati E.R."/>
        </authorList>
    </citation>
    <scope>NUCLEOTIDE SEQUENCE [LARGE SCALE GENOMIC DNA]</scope>
    <source>
        <strain evidence="9 10">ALE1</strain>
    </source>
</reference>
<proteinExistence type="predicted"/>
<evidence type="ECO:0000256" key="3">
    <source>
        <dbReference type="ARBA" id="ARBA00022833"/>
    </source>
</evidence>
<dbReference type="InterPro" id="IPR027417">
    <property type="entry name" value="P-loop_NTPase"/>
</dbReference>
<dbReference type="PANTHER" id="PTHR32114:SF2">
    <property type="entry name" value="ABC TRANSPORTER ABCH.3"/>
    <property type="match status" value="1"/>
</dbReference>
<dbReference type="AlphaFoldDB" id="A0A031LK52"/>
<dbReference type="PANTHER" id="PTHR32114">
    <property type="entry name" value="ABC TRANSPORTER ABCH.3"/>
    <property type="match status" value="1"/>
</dbReference>
<protein>
    <recommendedName>
        <fullName evidence="8">Zinc-hook domain-containing protein</fullName>
    </recommendedName>
</protein>
<dbReference type="EMBL" id="JFZT01000061">
    <property type="protein sequence ID" value="EZQ01835.1"/>
    <property type="molecule type" value="Genomic_DNA"/>
</dbReference>